<dbReference type="STRING" id="34060.B0181_09535"/>
<evidence type="ECO:0000313" key="4">
    <source>
        <dbReference type="Proteomes" id="UP000190435"/>
    </source>
</evidence>
<sequence>MYNDDKLGGIAVIAMMISSLVVWVGSGWWLWELIEVTGFGRGVMWLLAWGLVGGIARTFIAPLISVAIIAIFDIFVSKE</sequence>
<evidence type="ECO:0000313" key="5">
    <source>
        <dbReference type="Proteomes" id="UP000255279"/>
    </source>
</evidence>
<dbReference type="EMBL" id="MUXU01000062">
    <property type="protein sequence ID" value="OOR87788.1"/>
    <property type="molecule type" value="Genomic_DNA"/>
</dbReference>
<protein>
    <submittedName>
        <fullName evidence="2">Uncharacterized protein</fullName>
    </submittedName>
</protein>
<feature type="transmembrane region" description="Helical" evidence="1">
    <location>
        <begin position="7"/>
        <end position="31"/>
    </location>
</feature>
<keyword evidence="1" id="KW-0472">Membrane</keyword>
<keyword evidence="1" id="KW-1133">Transmembrane helix</keyword>
<dbReference type="AlphaFoldDB" id="A0A1S9ZWD4"/>
<keyword evidence="1" id="KW-0812">Transmembrane</keyword>
<evidence type="ECO:0000313" key="2">
    <source>
        <dbReference type="EMBL" id="OOR87788.1"/>
    </source>
</evidence>
<evidence type="ECO:0000313" key="3">
    <source>
        <dbReference type="EMBL" id="STZ10544.1"/>
    </source>
</evidence>
<dbReference type="EMBL" id="UGQE01000001">
    <property type="protein sequence ID" value="STZ10544.1"/>
    <property type="molecule type" value="Genomic_DNA"/>
</dbReference>
<dbReference type="Proteomes" id="UP000255279">
    <property type="component" value="Unassembled WGS sequence"/>
</dbReference>
<accession>A0A1S9ZWD4</accession>
<dbReference type="Proteomes" id="UP000190435">
    <property type="component" value="Unassembled WGS sequence"/>
</dbReference>
<name>A0A1S9ZWD4_9GAMM</name>
<proteinExistence type="predicted"/>
<reference evidence="3 5" key="2">
    <citation type="submission" date="2018-06" db="EMBL/GenBank/DDBJ databases">
        <authorList>
            <consortium name="Pathogen Informatics"/>
            <person name="Doyle S."/>
        </authorList>
    </citation>
    <scope>NUCLEOTIDE SEQUENCE [LARGE SCALE GENOMIC DNA]</scope>
    <source>
        <strain evidence="3 5">NCTC10293</strain>
    </source>
</reference>
<evidence type="ECO:0000256" key="1">
    <source>
        <dbReference type="SAM" id="Phobius"/>
    </source>
</evidence>
<dbReference type="RefSeq" id="WP_078277266.1">
    <property type="nucleotide sequence ID" value="NZ_CAACXO010000029.1"/>
</dbReference>
<reference evidence="2 4" key="1">
    <citation type="submission" date="2017-02" db="EMBL/GenBank/DDBJ databases">
        <title>Draft genome sequence of Moraxella caviae CCUG 355 type strain.</title>
        <authorList>
            <person name="Engstrom-Jakobsson H."/>
            <person name="Salva-Serra F."/>
            <person name="Thorell K."/>
            <person name="Gonzales-Siles L."/>
            <person name="Karlsson R."/>
            <person name="Boulund F."/>
            <person name="Engstrand L."/>
            <person name="Moore E."/>
        </authorList>
    </citation>
    <scope>NUCLEOTIDE SEQUENCE [LARGE SCALE GENOMIC DNA]</scope>
    <source>
        <strain evidence="2 4">CCUG 355</strain>
    </source>
</reference>
<feature type="transmembrane region" description="Helical" evidence="1">
    <location>
        <begin position="43"/>
        <end position="76"/>
    </location>
</feature>
<organism evidence="2 4">
    <name type="scientific">Moraxella caviae</name>
    <dbReference type="NCBI Taxonomy" id="34060"/>
    <lineage>
        <taxon>Bacteria</taxon>
        <taxon>Pseudomonadati</taxon>
        <taxon>Pseudomonadota</taxon>
        <taxon>Gammaproteobacteria</taxon>
        <taxon>Moraxellales</taxon>
        <taxon>Moraxellaceae</taxon>
        <taxon>Moraxella</taxon>
    </lineage>
</organism>
<keyword evidence="4" id="KW-1185">Reference proteome</keyword>
<gene>
    <name evidence="2" type="ORF">B0181_09535</name>
    <name evidence="3" type="ORF">NCTC10293_00885</name>
</gene>